<dbReference type="InterPro" id="IPR000182">
    <property type="entry name" value="GNAT_dom"/>
</dbReference>
<proteinExistence type="predicted"/>
<dbReference type="Ensembl" id="ENSLACT00000003256.1">
    <property type="protein sequence ID" value="ENSLACP00000003226.1"/>
    <property type="gene ID" value="ENSLACG00000002883.1"/>
</dbReference>
<reference evidence="3" key="1">
    <citation type="submission" date="2011-08" db="EMBL/GenBank/DDBJ databases">
        <title>The draft genome of Latimeria chalumnae.</title>
        <authorList>
            <person name="Di Palma F."/>
            <person name="Alfoldi J."/>
            <person name="Johnson J."/>
            <person name="Berlin A."/>
            <person name="Gnerre S."/>
            <person name="Jaffe D."/>
            <person name="MacCallum I."/>
            <person name="Young S."/>
            <person name="Walker B.J."/>
            <person name="Lander E."/>
            <person name="Lindblad-Toh K."/>
        </authorList>
    </citation>
    <scope>NUCLEOTIDE SEQUENCE [LARGE SCALE GENOMIC DNA]</scope>
    <source>
        <strain evidence="3">Wild caught</strain>
    </source>
</reference>
<evidence type="ECO:0000313" key="3">
    <source>
        <dbReference type="Proteomes" id="UP000008672"/>
    </source>
</evidence>
<dbReference type="EMBL" id="AFYH01189762">
    <property type="status" value="NOT_ANNOTATED_CDS"/>
    <property type="molecule type" value="Genomic_DNA"/>
</dbReference>
<dbReference type="GO" id="GO:0016747">
    <property type="term" value="F:acyltransferase activity, transferring groups other than amino-acyl groups"/>
    <property type="evidence" value="ECO:0007669"/>
    <property type="project" value="InterPro"/>
</dbReference>
<dbReference type="EMBL" id="AFYH01189761">
    <property type="status" value="NOT_ANNOTATED_CDS"/>
    <property type="molecule type" value="Genomic_DNA"/>
</dbReference>
<dbReference type="HOGENOM" id="CLU_074598_0_0_1"/>
<keyword evidence="3" id="KW-1185">Reference proteome</keyword>
<dbReference type="Proteomes" id="UP000008672">
    <property type="component" value="Unassembled WGS sequence"/>
</dbReference>
<dbReference type="GeneTree" id="ENSGT00940000165408"/>
<accession>H3A0Q5</accession>
<protein>
    <recommendedName>
        <fullName evidence="1">N-acetyltransferase domain-containing protein</fullName>
    </recommendedName>
</protein>
<dbReference type="EMBL" id="AFYH01189758">
    <property type="status" value="NOT_ANNOTATED_CDS"/>
    <property type="molecule type" value="Genomic_DNA"/>
</dbReference>
<dbReference type="AlphaFoldDB" id="H3A0Q5"/>
<dbReference type="Gene3D" id="3.40.630.30">
    <property type="match status" value="1"/>
</dbReference>
<evidence type="ECO:0000259" key="1">
    <source>
        <dbReference type="PROSITE" id="PS51186"/>
    </source>
</evidence>
<dbReference type="SUPFAM" id="SSF55729">
    <property type="entry name" value="Acyl-CoA N-acyltransferases (Nat)"/>
    <property type="match status" value="1"/>
</dbReference>
<dbReference type="InParanoid" id="H3A0Q5"/>
<dbReference type="EMBL" id="AFYH01189760">
    <property type="status" value="NOT_ANNOTATED_CDS"/>
    <property type="molecule type" value="Genomic_DNA"/>
</dbReference>
<sequence length="324" mass="37137">QLLKMVERTGDLAPLDLEIRLAREEDFEEVVAMSSGIFDGMDYLPAKYHSWLQEHNRFVLLGKKGGKVVALESAFIIDDGETAVLEGLRVAPWERGKGIAKVIQRHCTDFLKNHYPGVNKAREETGLDQLENLMKNNILNHNRALYLRFKTEDIQKVIEGLMMKLIQSEEYYKPVTLQADQVRRIYLDSKVIESLLPAKTIIQNWQPLKPLNTNLNILLDRGSTWLADSIDNPTFLSLDAYPHRVPLEEGYRFNIDLFGKNLTGAKNLFLGHIQSLPKSLNAVVFCLVHFDPSLKEGMVEFYEKIPGLERFNVCLEQLLLEEEI</sequence>
<reference evidence="2" key="2">
    <citation type="submission" date="2025-08" db="UniProtKB">
        <authorList>
            <consortium name="Ensembl"/>
        </authorList>
    </citation>
    <scope>IDENTIFICATION</scope>
</reference>
<dbReference type="InterPro" id="IPR056483">
    <property type="entry name" value="Hisat_C"/>
</dbReference>
<dbReference type="PANTHER" id="PTHR47403:SF2">
    <property type="entry name" value="N-ACETYLTRANSFERASE 16,-LIKE"/>
    <property type="match status" value="1"/>
</dbReference>
<reference evidence="2" key="3">
    <citation type="submission" date="2025-09" db="UniProtKB">
        <authorList>
            <consortium name="Ensembl"/>
        </authorList>
    </citation>
    <scope>IDENTIFICATION</scope>
</reference>
<dbReference type="PROSITE" id="PS51186">
    <property type="entry name" value="GNAT"/>
    <property type="match status" value="1"/>
</dbReference>
<feature type="domain" description="N-acetyltransferase" evidence="1">
    <location>
        <begin position="17"/>
        <end position="167"/>
    </location>
</feature>
<name>H3A0Q5_LATCH</name>
<dbReference type="EMBL" id="AFYH01189759">
    <property type="status" value="NOT_ANNOTATED_CDS"/>
    <property type="molecule type" value="Genomic_DNA"/>
</dbReference>
<organism evidence="2 3">
    <name type="scientific">Latimeria chalumnae</name>
    <name type="common">Coelacanth</name>
    <dbReference type="NCBI Taxonomy" id="7897"/>
    <lineage>
        <taxon>Eukaryota</taxon>
        <taxon>Metazoa</taxon>
        <taxon>Chordata</taxon>
        <taxon>Craniata</taxon>
        <taxon>Vertebrata</taxon>
        <taxon>Euteleostomi</taxon>
        <taxon>Coelacanthiformes</taxon>
        <taxon>Coelacanthidae</taxon>
        <taxon>Latimeria</taxon>
    </lineage>
</organism>
<dbReference type="PANTHER" id="PTHR47403">
    <property type="entry name" value="LOC100145250 PROTEIN"/>
    <property type="match status" value="1"/>
</dbReference>
<dbReference type="eggNOG" id="ENOG502QW73">
    <property type="taxonomic scope" value="Eukaryota"/>
</dbReference>
<evidence type="ECO:0000313" key="2">
    <source>
        <dbReference type="Ensembl" id="ENSLACP00000003226.1"/>
    </source>
</evidence>
<dbReference type="OMA" id="DYMAAFF"/>
<dbReference type="Pfam" id="PF00583">
    <property type="entry name" value="Acetyltransf_1"/>
    <property type="match status" value="1"/>
</dbReference>
<dbReference type="InterPro" id="IPR016181">
    <property type="entry name" value="Acyl_CoA_acyltransferase"/>
</dbReference>
<dbReference type="Bgee" id="ENSLACG00000002883">
    <property type="expression patterns" value="Expressed in pharyngeal gill and 2 other cell types or tissues"/>
</dbReference>
<dbReference type="Pfam" id="PF24066">
    <property type="entry name" value="Hisat_C"/>
    <property type="match status" value="1"/>
</dbReference>